<name>A0A9D0ZLT6_9FIRM</name>
<dbReference type="InterPro" id="IPR029149">
    <property type="entry name" value="Creatin/AminoP/Spt16_N"/>
</dbReference>
<dbReference type="Gene3D" id="3.90.230.10">
    <property type="entry name" value="Creatinase/methionine aminopeptidase superfamily"/>
    <property type="match status" value="1"/>
</dbReference>
<proteinExistence type="predicted"/>
<reference evidence="2" key="1">
    <citation type="submission" date="2020-10" db="EMBL/GenBank/DDBJ databases">
        <authorList>
            <person name="Gilroy R."/>
        </authorList>
    </citation>
    <scope>NUCLEOTIDE SEQUENCE</scope>
    <source>
        <strain evidence="2">ChiSjej6B24-2974</strain>
    </source>
</reference>
<evidence type="ECO:0000313" key="2">
    <source>
        <dbReference type="EMBL" id="HIQ83013.1"/>
    </source>
</evidence>
<dbReference type="Proteomes" id="UP000824260">
    <property type="component" value="Unassembled WGS sequence"/>
</dbReference>
<dbReference type="InterPro" id="IPR000994">
    <property type="entry name" value="Pept_M24"/>
</dbReference>
<reference evidence="2" key="2">
    <citation type="journal article" date="2021" name="PeerJ">
        <title>Extensive microbial diversity within the chicken gut microbiome revealed by metagenomics and culture.</title>
        <authorList>
            <person name="Gilroy R."/>
            <person name="Ravi A."/>
            <person name="Getino M."/>
            <person name="Pursley I."/>
            <person name="Horton D.L."/>
            <person name="Alikhan N.F."/>
            <person name="Baker D."/>
            <person name="Gharbi K."/>
            <person name="Hall N."/>
            <person name="Watson M."/>
            <person name="Adriaenssens E.M."/>
            <person name="Foster-Nyarko E."/>
            <person name="Jarju S."/>
            <person name="Secka A."/>
            <person name="Antonio M."/>
            <person name="Oren A."/>
            <person name="Chaudhuri R.R."/>
            <person name="La Ragione R."/>
            <person name="Hildebrand F."/>
            <person name="Pallen M.J."/>
        </authorList>
    </citation>
    <scope>NUCLEOTIDE SEQUENCE</scope>
    <source>
        <strain evidence="2">ChiSjej6B24-2974</strain>
    </source>
</reference>
<dbReference type="SUPFAM" id="SSF53092">
    <property type="entry name" value="Creatinase/prolidase N-terminal domain"/>
    <property type="match status" value="1"/>
</dbReference>
<protein>
    <submittedName>
        <fullName evidence="2">M24 family metallopeptidase</fullName>
    </submittedName>
</protein>
<evidence type="ECO:0000259" key="1">
    <source>
        <dbReference type="Pfam" id="PF00557"/>
    </source>
</evidence>
<dbReference type="EMBL" id="DVFZ01000079">
    <property type="protein sequence ID" value="HIQ83013.1"/>
    <property type="molecule type" value="Genomic_DNA"/>
</dbReference>
<accession>A0A9D0ZLT6</accession>
<evidence type="ECO:0000313" key="3">
    <source>
        <dbReference type="Proteomes" id="UP000824260"/>
    </source>
</evidence>
<dbReference type="InterPro" id="IPR050659">
    <property type="entry name" value="Peptidase_M24B"/>
</dbReference>
<dbReference type="PANTHER" id="PTHR46112">
    <property type="entry name" value="AMINOPEPTIDASE"/>
    <property type="match status" value="1"/>
</dbReference>
<dbReference type="PANTHER" id="PTHR46112:SF3">
    <property type="entry name" value="AMINOPEPTIDASE YPDF"/>
    <property type="match status" value="1"/>
</dbReference>
<dbReference type="CDD" id="cd01066">
    <property type="entry name" value="APP_MetAP"/>
    <property type="match status" value="1"/>
</dbReference>
<dbReference type="InterPro" id="IPR036005">
    <property type="entry name" value="Creatinase/aminopeptidase-like"/>
</dbReference>
<comment type="caution">
    <text evidence="2">The sequence shown here is derived from an EMBL/GenBank/DDBJ whole genome shotgun (WGS) entry which is preliminary data.</text>
</comment>
<organism evidence="2 3">
    <name type="scientific">Candidatus Pullichristensenella stercorigallinarum</name>
    <dbReference type="NCBI Taxonomy" id="2840909"/>
    <lineage>
        <taxon>Bacteria</taxon>
        <taxon>Bacillati</taxon>
        <taxon>Bacillota</taxon>
        <taxon>Clostridia</taxon>
        <taxon>Candidatus Pullichristensenella</taxon>
    </lineage>
</organism>
<dbReference type="SUPFAM" id="SSF55920">
    <property type="entry name" value="Creatinase/aminopeptidase"/>
    <property type="match status" value="1"/>
</dbReference>
<dbReference type="Pfam" id="PF00557">
    <property type="entry name" value="Peptidase_M24"/>
    <property type="match status" value="1"/>
</dbReference>
<gene>
    <name evidence="2" type="ORF">IAA52_07905</name>
</gene>
<sequence length="381" mass="43515">MLRNPYIEDTSLAGRKSEIDGKLNRVREMLQQHDAEALALQMHPNFSWMTAGGKNFVANCFDAGATTLLITKDECFAICNVIETPRLLQEEHLEELGFTVLSYPWQENRLEEYVKKHVSSLDKVVSDVPLGSAMVRNDWIKPLRLQLTKNEIARYGYLGDKLSQAIEAALTAIRPGMTEFELVGELSRQIWPYGIEQVMHLVSFDERANLFRHALPTGKKLEHNVIVSINGRYKGLIVTTSRMAYIGEPSKEFVKQYNDCCEMESLTASKARVGEDELTLYNTLRQAYIDKGYPDMFDRHGQGGCQGYWPREYMVTPDCHHIIQKNQAYCFNPVVDGTKTEDSFIVTEDGPMLITRPIIFPKLEYEFNGVKFERPGLLILN</sequence>
<dbReference type="AlphaFoldDB" id="A0A9D0ZLT6"/>
<feature type="domain" description="Peptidase M24" evidence="1">
    <location>
        <begin position="162"/>
        <end position="347"/>
    </location>
</feature>